<comment type="similarity">
    <text evidence="2">Belongs to the cation diffusion facilitator (CDF) transporter (TC 2.A.4) family.</text>
</comment>
<dbReference type="GO" id="GO:0006882">
    <property type="term" value="P:intracellular zinc ion homeostasis"/>
    <property type="evidence" value="ECO:0007669"/>
    <property type="project" value="TreeGrafter"/>
</dbReference>
<dbReference type="SUPFAM" id="SSF160240">
    <property type="entry name" value="Cation efflux protein cytoplasmic domain-like"/>
    <property type="match status" value="1"/>
</dbReference>
<keyword evidence="4 7" id="KW-0812">Transmembrane</keyword>
<dbReference type="Gene3D" id="3.30.70.1350">
    <property type="entry name" value="Cation efflux protein, cytoplasmic domain"/>
    <property type="match status" value="1"/>
</dbReference>
<feature type="transmembrane region" description="Helical" evidence="7">
    <location>
        <begin position="14"/>
        <end position="33"/>
    </location>
</feature>
<evidence type="ECO:0000256" key="1">
    <source>
        <dbReference type="ARBA" id="ARBA00004141"/>
    </source>
</evidence>
<dbReference type="InterPro" id="IPR058533">
    <property type="entry name" value="Cation_efflux_TM"/>
</dbReference>
<evidence type="ECO:0000259" key="8">
    <source>
        <dbReference type="Pfam" id="PF01545"/>
    </source>
</evidence>
<accession>A0A850P752</accession>
<dbReference type="InterPro" id="IPR036837">
    <property type="entry name" value="Cation_efflux_CTD_sf"/>
</dbReference>
<dbReference type="PANTHER" id="PTHR43840">
    <property type="entry name" value="MITOCHONDRIAL METAL TRANSPORTER 1-RELATED"/>
    <property type="match status" value="1"/>
</dbReference>
<evidence type="ECO:0000256" key="4">
    <source>
        <dbReference type="ARBA" id="ARBA00022692"/>
    </source>
</evidence>
<feature type="domain" description="Cation efflux protein transmembrane" evidence="8">
    <location>
        <begin position="19"/>
        <end position="210"/>
    </location>
</feature>
<evidence type="ECO:0000256" key="3">
    <source>
        <dbReference type="ARBA" id="ARBA00022448"/>
    </source>
</evidence>
<dbReference type="InterPro" id="IPR027470">
    <property type="entry name" value="Cation_efflux_CTD"/>
</dbReference>
<gene>
    <name evidence="10" type="ORF">HUK82_07655</name>
</gene>
<evidence type="ECO:0000256" key="6">
    <source>
        <dbReference type="ARBA" id="ARBA00023136"/>
    </source>
</evidence>
<dbReference type="GO" id="GO:0015086">
    <property type="term" value="F:cadmium ion transmembrane transporter activity"/>
    <property type="evidence" value="ECO:0007669"/>
    <property type="project" value="TreeGrafter"/>
</dbReference>
<dbReference type="EMBL" id="JABXXR010000044">
    <property type="protein sequence ID" value="NVN40437.1"/>
    <property type="molecule type" value="Genomic_DNA"/>
</dbReference>
<evidence type="ECO:0000313" key="11">
    <source>
        <dbReference type="Proteomes" id="UP000585665"/>
    </source>
</evidence>
<proteinExistence type="inferred from homology"/>
<comment type="caution">
    <text evidence="10">The sequence shown here is derived from an EMBL/GenBank/DDBJ whole genome shotgun (WGS) entry which is preliminary data.</text>
</comment>
<dbReference type="GO" id="GO:0015341">
    <property type="term" value="F:zinc efflux antiporter activity"/>
    <property type="evidence" value="ECO:0007669"/>
    <property type="project" value="TreeGrafter"/>
</dbReference>
<evidence type="ECO:0000256" key="2">
    <source>
        <dbReference type="ARBA" id="ARBA00008114"/>
    </source>
</evidence>
<evidence type="ECO:0000256" key="5">
    <source>
        <dbReference type="ARBA" id="ARBA00022989"/>
    </source>
</evidence>
<dbReference type="AlphaFoldDB" id="A0A850P752"/>
<comment type="subcellular location">
    <subcellularLocation>
        <location evidence="1">Membrane</location>
        <topology evidence="1">Multi-pass membrane protein</topology>
    </subcellularLocation>
</comment>
<keyword evidence="5 7" id="KW-1133">Transmembrane helix</keyword>
<feature type="transmembrane region" description="Helical" evidence="7">
    <location>
        <begin position="121"/>
        <end position="141"/>
    </location>
</feature>
<dbReference type="Pfam" id="PF16916">
    <property type="entry name" value="ZT_dimer"/>
    <property type="match status" value="1"/>
</dbReference>
<dbReference type="Pfam" id="PF01545">
    <property type="entry name" value="Cation_efflux"/>
    <property type="match status" value="1"/>
</dbReference>
<protein>
    <submittedName>
        <fullName evidence="10">Cation transporter</fullName>
    </submittedName>
</protein>
<evidence type="ECO:0000256" key="7">
    <source>
        <dbReference type="SAM" id="Phobius"/>
    </source>
</evidence>
<sequence length="304" mass="32512">MPTSRFLDGLDKNAIAWGSLVASLLVLGLKYLAWRVTGSIALLSDAIETIMNVVAAITGLWALTVASRPPDENHTYGHHKAEYLSAVAEGVMVIITALVIGREAFEAWRAPRLPDAPWHGIAFNLAGGVINLLWAVIVIRAGRRQRSPALSAAGAHILSDVWTSLALLAGVALMPITHWARLDAVLSSVVALNVLRVGYGMVKASVSGLMDAAPDVATQSEIRSIIATSARGAIEAHDLRVRIVGAMAFIEFHLVVPGTMSVEESHGICDRIEAALRRDIGNALIHIHVEPDRKAKHRGVIVLA</sequence>
<name>A0A850P752_9PROT</name>
<reference evidence="10 11" key="1">
    <citation type="submission" date="2020-06" db="EMBL/GenBank/DDBJ databases">
        <title>Description of novel acetic acid bacteria.</title>
        <authorList>
            <person name="Sombolestani A."/>
        </authorList>
    </citation>
    <scope>NUCLEOTIDE SEQUENCE [LARGE SCALE GENOMIC DNA]</scope>
    <source>
        <strain evidence="10 11">LMG 27010</strain>
    </source>
</reference>
<dbReference type="RefSeq" id="WP_176613403.1">
    <property type="nucleotide sequence ID" value="NZ_JABXXR010000044.1"/>
</dbReference>
<dbReference type="InterPro" id="IPR002524">
    <property type="entry name" value="Cation_efflux"/>
</dbReference>
<dbReference type="SUPFAM" id="SSF161111">
    <property type="entry name" value="Cation efflux protein transmembrane domain-like"/>
    <property type="match status" value="1"/>
</dbReference>
<dbReference type="GO" id="GO:0015093">
    <property type="term" value="F:ferrous iron transmembrane transporter activity"/>
    <property type="evidence" value="ECO:0007669"/>
    <property type="project" value="TreeGrafter"/>
</dbReference>
<dbReference type="InterPro" id="IPR050291">
    <property type="entry name" value="CDF_Transporter"/>
</dbReference>
<keyword evidence="3" id="KW-0813">Transport</keyword>
<dbReference type="Gene3D" id="1.20.1510.10">
    <property type="entry name" value="Cation efflux protein transmembrane domain"/>
    <property type="match status" value="1"/>
</dbReference>
<feature type="transmembrane region" description="Helical" evidence="7">
    <location>
        <begin position="83"/>
        <end position="100"/>
    </location>
</feature>
<keyword evidence="6 7" id="KW-0472">Membrane</keyword>
<dbReference type="NCBIfam" id="TIGR01297">
    <property type="entry name" value="CDF"/>
    <property type="match status" value="1"/>
</dbReference>
<feature type="transmembrane region" description="Helical" evidence="7">
    <location>
        <begin position="161"/>
        <end position="180"/>
    </location>
</feature>
<dbReference type="InterPro" id="IPR027469">
    <property type="entry name" value="Cation_efflux_TMD_sf"/>
</dbReference>
<keyword evidence="11" id="KW-1185">Reference proteome</keyword>
<dbReference type="GO" id="GO:0005886">
    <property type="term" value="C:plasma membrane"/>
    <property type="evidence" value="ECO:0007669"/>
    <property type="project" value="TreeGrafter"/>
</dbReference>
<organism evidence="10 11">
    <name type="scientific">Ameyamaea chiangmaiensis</name>
    <dbReference type="NCBI Taxonomy" id="442969"/>
    <lineage>
        <taxon>Bacteria</taxon>
        <taxon>Pseudomonadati</taxon>
        <taxon>Pseudomonadota</taxon>
        <taxon>Alphaproteobacteria</taxon>
        <taxon>Acetobacterales</taxon>
        <taxon>Acetobacteraceae</taxon>
        <taxon>Ameyamaea</taxon>
    </lineage>
</organism>
<dbReference type="Proteomes" id="UP000585665">
    <property type="component" value="Unassembled WGS sequence"/>
</dbReference>
<evidence type="ECO:0000259" key="9">
    <source>
        <dbReference type="Pfam" id="PF16916"/>
    </source>
</evidence>
<evidence type="ECO:0000313" key="10">
    <source>
        <dbReference type="EMBL" id="NVN40437.1"/>
    </source>
</evidence>
<feature type="domain" description="Cation efflux protein cytoplasmic" evidence="9">
    <location>
        <begin position="216"/>
        <end position="291"/>
    </location>
</feature>
<dbReference type="PANTHER" id="PTHR43840:SF15">
    <property type="entry name" value="MITOCHONDRIAL METAL TRANSPORTER 1-RELATED"/>
    <property type="match status" value="1"/>
</dbReference>